<dbReference type="EMBL" id="MGKW01000038">
    <property type="protein sequence ID" value="OGN33118.1"/>
    <property type="molecule type" value="Genomic_DNA"/>
</dbReference>
<organism evidence="1 2">
    <name type="scientific">Candidatus Yanofskybacteria bacterium RIFCSPLOWO2_02_FULL_47_9b</name>
    <dbReference type="NCBI Taxonomy" id="1802708"/>
    <lineage>
        <taxon>Bacteria</taxon>
        <taxon>Candidatus Yanofskyibacteriota</taxon>
    </lineage>
</organism>
<gene>
    <name evidence="1" type="ORF">A3I39_02230</name>
</gene>
<dbReference type="Gene3D" id="3.40.960.10">
    <property type="entry name" value="VSR Endonuclease"/>
    <property type="match status" value="1"/>
</dbReference>
<comment type="caution">
    <text evidence="1">The sequence shown here is derived from an EMBL/GenBank/DDBJ whole genome shotgun (WGS) entry which is preliminary data.</text>
</comment>
<dbReference type="AlphaFoldDB" id="A0A1F8H7W5"/>
<proteinExistence type="predicted"/>
<reference evidence="1 2" key="1">
    <citation type="journal article" date="2016" name="Nat. Commun.">
        <title>Thousands of microbial genomes shed light on interconnected biogeochemical processes in an aquifer system.</title>
        <authorList>
            <person name="Anantharaman K."/>
            <person name="Brown C.T."/>
            <person name="Hug L.A."/>
            <person name="Sharon I."/>
            <person name="Castelle C.J."/>
            <person name="Probst A.J."/>
            <person name="Thomas B.C."/>
            <person name="Singh A."/>
            <person name="Wilkins M.J."/>
            <person name="Karaoz U."/>
            <person name="Brodie E.L."/>
            <person name="Williams K.H."/>
            <person name="Hubbard S.S."/>
            <person name="Banfield J.F."/>
        </authorList>
    </citation>
    <scope>NUCLEOTIDE SEQUENCE [LARGE SCALE GENOMIC DNA]</scope>
</reference>
<name>A0A1F8H7W5_9BACT</name>
<evidence type="ECO:0000313" key="2">
    <source>
        <dbReference type="Proteomes" id="UP000178155"/>
    </source>
</evidence>
<sequence length="110" mass="12662">MYKRARTKAVDGHICDSVSEALIDNWLHKNGIAHERSVKYPNTKHSADWGIGNNIFVEYFGLAKDSPRYDRAIKEKQKICKKNGIRLVEIYPSDLYPKVSLDNKLTVLKQ</sequence>
<evidence type="ECO:0000313" key="1">
    <source>
        <dbReference type="EMBL" id="OGN33118.1"/>
    </source>
</evidence>
<accession>A0A1F8H7W5</accession>
<dbReference type="Proteomes" id="UP000178155">
    <property type="component" value="Unassembled WGS sequence"/>
</dbReference>
<evidence type="ECO:0008006" key="3">
    <source>
        <dbReference type="Google" id="ProtNLM"/>
    </source>
</evidence>
<protein>
    <recommendedName>
        <fullName evidence="3">DUF559 domain-containing protein</fullName>
    </recommendedName>
</protein>